<organism evidence="2 3">
    <name type="scientific">Azoarcus taiwanensis</name>
    <dbReference type="NCBI Taxonomy" id="666964"/>
    <lineage>
        <taxon>Bacteria</taxon>
        <taxon>Pseudomonadati</taxon>
        <taxon>Pseudomonadota</taxon>
        <taxon>Betaproteobacteria</taxon>
        <taxon>Rhodocyclales</taxon>
        <taxon>Zoogloeaceae</taxon>
        <taxon>Azoarcus</taxon>
    </lineage>
</organism>
<dbReference type="SUPFAM" id="SSF159501">
    <property type="entry name" value="EreA/ChaN-like"/>
    <property type="match status" value="1"/>
</dbReference>
<sequence>MPTKPSKALLLSAITALALTLGVLGPFSHALGVRSIPAAGNYCGLPAGWSVPGGTLLEDTALLARLSEQSAVLLGERHDRLEHHRWQLDVLRALHAVHPDIALALEMFPRRVQPALDAWVEGELSEAEFLAQSDWHKVWRFDPELYMDIFRFARDKRIPMRAVNVESDLTRLVGREGFDAVPTDELEGVGRPAPPSAAYTDWLTTIYQMHLVGNRVGEHSERHLRNFIEAQLLWDRSMAEGIHGAIVESPGRLVVALIGSGHLRHGHGVPHQLADLGVSAQATLLPWDADFDCNELVDGLADAVYNLRDYGTRGPALDV</sequence>
<evidence type="ECO:0000259" key="1">
    <source>
        <dbReference type="Pfam" id="PF04187"/>
    </source>
</evidence>
<proteinExistence type="predicted"/>
<gene>
    <name evidence="2" type="ORF">GPA21_19450</name>
</gene>
<feature type="domain" description="Haem-binding uptake Tiki superfamily ChaN" evidence="1">
    <location>
        <begin position="62"/>
        <end position="273"/>
    </location>
</feature>
<evidence type="ECO:0000313" key="3">
    <source>
        <dbReference type="Proteomes" id="UP000599523"/>
    </source>
</evidence>
<dbReference type="Gene3D" id="3.40.50.11550">
    <property type="match status" value="1"/>
</dbReference>
<dbReference type="AlphaFoldDB" id="A0A972FGG7"/>
<keyword evidence="3" id="KW-1185">Reference proteome</keyword>
<protein>
    <recommendedName>
        <fullName evidence="1">Haem-binding uptake Tiki superfamily ChaN domain-containing protein</fullName>
    </recommendedName>
</protein>
<evidence type="ECO:0000313" key="2">
    <source>
        <dbReference type="EMBL" id="NMG05118.1"/>
    </source>
</evidence>
<dbReference type="RefSeq" id="WP_168989731.1">
    <property type="nucleotide sequence ID" value="NZ_CAWPHM010000125.1"/>
</dbReference>
<dbReference type="CDD" id="cd14727">
    <property type="entry name" value="ChanN-like"/>
    <property type="match status" value="1"/>
</dbReference>
<name>A0A972FGG7_9RHOO</name>
<accession>A0A972FGG7</accession>
<dbReference type="InterPro" id="IPR007314">
    <property type="entry name" value="Cofac_haem-bd_dom"/>
</dbReference>
<comment type="caution">
    <text evidence="2">The sequence shown here is derived from an EMBL/GenBank/DDBJ whole genome shotgun (WGS) entry which is preliminary data.</text>
</comment>
<dbReference type="Proteomes" id="UP000599523">
    <property type="component" value="Unassembled WGS sequence"/>
</dbReference>
<dbReference type="Pfam" id="PF04187">
    <property type="entry name" value="Cofac_haem_bdg"/>
    <property type="match status" value="1"/>
</dbReference>
<reference evidence="2" key="1">
    <citation type="submission" date="2019-12" db="EMBL/GenBank/DDBJ databases">
        <title>Comparative genomics gives insights into the taxonomy of the Azoarcus-Aromatoleum group and reveals separate origins of nif in the plant-associated Azoarcus and non-plant-associated Aromatoleum sub-groups.</title>
        <authorList>
            <person name="Lafos M."/>
            <person name="Maluk M."/>
            <person name="Batista M."/>
            <person name="Junghare M."/>
            <person name="Carmona M."/>
            <person name="Faoro H."/>
            <person name="Cruz L.M."/>
            <person name="Battistoni F."/>
            <person name="De Souza E."/>
            <person name="Pedrosa F."/>
            <person name="Chen W.-M."/>
            <person name="Poole P.S."/>
            <person name="Dixon R.A."/>
            <person name="James E.K."/>
        </authorList>
    </citation>
    <scope>NUCLEOTIDE SEQUENCE</scope>
    <source>
        <strain evidence="2">NSC3</strain>
    </source>
</reference>
<dbReference type="EMBL" id="WTVM01000212">
    <property type="protein sequence ID" value="NMG05118.1"/>
    <property type="molecule type" value="Genomic_DNA"/>
</dbReference>